<dbReference type="InterPro" id="IPR017850">
    <property type="entry name" value="Alkaline_phosphatase_core_sf"/>
</dbReference>
<dbReference type="EMBL" id="BOMN01000064">
    <property type="protein sequence ID" value="GIE21992.1"/>
    <property type="molecule type" value="Genomic_DNA"/>
</dbReference>
<reference evidence="4 5" key="1">
    <citation type="submission" date="2021-01" db="EMBL/GenBank/DDBJ databases">
        <title>Whole genome shotgun sequence of Actinoplanes humidus NBRC 14915.</title>
        <authorList>
            <person name="Komaki H."/>
            <person name="Tamura T."/>
        </authorList>
    </citation>
    <scope>NUCLEOTIDE SEQUENCE [LARGE SCALE GENOMIC DNA]</scope>
    <source>
        <strain evidence="4 5">NBRC 14915</strain>
    </source>
</reference>
<keyword evidence="5" id="KW-1185">Reference proteome</keyword>
<dbReference type="Gene3D" id="3.40.720.10">
    <property type="entry name" value="Alkaline Phosphatase, subunit A"/>
    <property type="match status" value="1"/>
</dbReference>
<comment type="similarity">
    <text evidence="2">Belongs to the alkaline phosphatase family.</text>
</comment>
<evidence type="ECO:0000256" key="2">
    <source>
        <dbReference type="RuleBase" id="RU003946"/>
    </source>
</evidence>
<protein>
    <submittedName>
        <fullName evidence="4">Alkaline phosphatase</fullName>
    </submittedName>
</protein>
<evidence type="ECO:0000256" key="3">
    <source>
        <dbReference type="SAM" id="MobiDB-lite"/>
    </source>
</evidence>
<dbReference type="InterPro" id="IPR001952">
    <property type="entry name" value="Alkaline_phosphatase"/>
</dbReference>
<evidence type="ECO:0000256" key="1">
    <source>
        <dbReference type="ARBA" id="ARBA00022553"/>
    </source>
</evidence>
<dbReference type="NCBIfam" id="NF007810">
    <property type="entry name" value="PRK10518.1"/>
    <property type="match status" value="1"/>
</dbReference>
<dbReference type="Pfam" id="PF00245">
    <property type="entry name" value="Alk_phosphatase"/>
    <property type="match status" value="2"/>
</dbReference>
<accession>A0ABQ3ZTS9</accession>
<feature type="region of interest" description="Disordered" evidence="3">
    <location>
        <begin position="1"/>
        <end position="38"/>
    </location>
</feature>
<evidence type="ECO:0000313" key="5">
    <source>
        <dbReference type="Proteomes" id="UP000603200"/>
    </source>
</evidence>
<dbReference type="PANTHER" id="PTHR11596:SF5">
    <property type="entry name" value="ALKALINE PHOSPHATASE"/>
    <property type="match status" value="1"/>
</dbReference>
<keyword evidence="1" id="KW-0597">Phosphoprotein</keyword>
<dbReference type="SUPFAM" id="SSF53649">
    <property type="entry name" value="Alkaline phosphatase-like"/>
    <property type="match status" value="1"/>
</dbReference>
<name>A0ABQ3ZTS9_9ACTN</name>
<proteinExistence type="inferred from homology"/>
<sequence>MRVPPMILGRDQPHGREQGDERDHDGSDPANHALTQESGIHLRSFPVVRRGANITSFTTDAVLRMNALRQLRGRRAAVVLAAAAIVAVPTVALAGDSHPDKTQAAKQAIKGGKARNVILLIGDGMGDSEITIARNYQVGAAGRLAMDTLPLTGAYTTYAVQKASPNLPEYVTDSAASGSGWATGHKTYNGAISVTPDEKPKPTILELAKAAGFRTGDVTTAELQDATPAVLGSHVISRDCKGPDAMATCAVNDKVNGGAGSIAEQLVQTRPDVLLGGGKQYFDQTVKAGKYKGLTVAQQAQVNGFQIVTDAAGLAAAKPNQPILGAFAKNNMDLEWTGPTPTRTGTAPSTCAINAARTATQPHLVDMASKAIDVLDKQTKNSRKGFFLQIEGASIDKQDHAANPCGQIGETVGFDTAIKKVLQYQKSHPDTLVVVTADHGHTSQIVETATLGYTATLTTHDGANMTISYATSEITGSQQHTGTEVRIAAGGPQAANVLGVTNQTDLFFTMKRALGVN</sequence>
<dbReference type="PANTHER" id="PTHR11596">
    <property type="entry name" value="ALKALINE PHOSPHATASE"/>
    <property type="match status" value="1"/>
</dbReference>
<organism evidence="4 5">
    <name type="scientific">Winogradskya humida</name>
    <dbReference type="NCBI Taxonomy" id="113566"/>
    <lineage>
        <taxon>Bacteria</taxon>
        <taxon>Bacillati</taxon>
        <taxon>Actinomycetota</taxon>
        <taxon>Actinomycetes</taxon>
        <taxon>Micromonosporales</taxon>
        <taxon>Micromonosporaceae</taxon>
        <taxon>Winogradskya</taxon>
    </lineage>
</organism>
<dbReference type="Proteomes" id="UP000603200">
    <property type="component" value="Unassembled WGS sequence"/>
</dbReference>
<feature type="compositionally biased region" description="Basic and acidic residues" evidence="3">
    <location>
        <begin position="11"/>
        <end position="27"/>
    </location>
</feature>
<evidence type="ECO:0000313" key="4">
    <source>
        <dbReference type="EMBL" id="GIE21992.1"/>
    </source>
</evidence>
<comment type="caution">
    <text evidence="4">The sequence shown here is derived from an EMBL/GenBank/DDBJ whole genome shotgun (WGS) entry which is preliminary data.</text>
</comment>
<dbReference type="SMART" id="SM00098">
    <property type="entry name" value="alkPPc"/>
    <property type="match status" value="1"/>
</dbReference>
<gene>
    <name evidence="4" type="primary">phoA</name>
    <name evidence="4" type="ORF">Ahu01nite_050940</name>
</gene>
<dbReference type="CDD" id="cd16012">
    <property type="entry name" value="ALP"/>
    <property type="match status" value="1"/>
</dbReference>
<dbReference type="PRINTS" id="PR00113">
    <property type="entry name" value="ALKPHPHTASE"/>
</dbReference>